<accession>A0A0F6MQD3</accession>
<comment type="caution">
    <text evidence="1">The sequence shown here is derived from an EMBL/GenBank/DDBJ whole genome shotgun (WGS) entry which is preliminary data.</text>
</comment>
<dbReference type="RefSeq" id="WP_002690683.1">
    <property type="nucleotide sequence ID" value="NZ_CM001797.1"/>
</dbReference>
<dbReference type="PATRIC" id="fig|999434.4.peg.467"/>
<sequence>MRNNIQSFLLAAGNLGAEAFCIIKLAEEKVKNGIDVMSALQAGIDKKYLKVDEKNLSSLDNFQVKEPALYLEYLSGWNCGIKEEAADYKPKDGELIVECWKRGKDTHFKLPDWDPLENSFSVKYGTIDSLIVFYPLKNKRS</sequence>
<gene>
    <name evidence="1" type="ORF">HMPREF9723_00446</name>
</gene>
<dbReference type="Proteomes" id="UP000011701">
    <property type="component" value="Chromosome"/>
</dbReference>
<dbReference type="AlphaFoldDB" id="A0A0F6MQD3"/>
<dbReference type="EMBL" id="AGDY01000004">
    <property type="protein sequence ID" value="EMB23308.1"/>
    <property type="molecule type" value="Genomic_DNA"/>
</dbReference>
<evidence type="ECO:0000313" key="1">
    <source>
        <dbReference type="EMBL" id="EMB23308.1"/>
    </source>
</evidence>
<proteinExistence type="predicted"/>
<dbReference type="HOGENOM" id="CLU_1824485_0_0_12"/>
<protein>
    <submittedName>
        <fullName evidence="1">Uncharacterized protein</fullName>
    </submittedName>
</protein>
<reference evidence="1" key="1">
    <citation type="submission" date="2012-01" db="EMBL/GenBank/DDBJ databases">
        <title>The Genome Sequence of Treponema denticola OTK.</title>
        <authorList>
            <consortium name="The Broad Institute Genome Sequencing Platform"/>
            <person name="Earl A."/>
            <person name="Ward D."/>
            <person name="Feldgarden M."/>
            <person name="Gevers D."/>
            <person name="Blanton J.M."/>
            <person name="Fenno C.J."/>
            <person name="Baranova O.V."/>
            <person name="Mathney J."/>
            <person name="Dewhirst F.E."/>
            <person name="Izard J."/>
            <person name="Young S.K."/>
            <person name="Zeng Q."/>
            <person name="Gargeya S."/>
            <person name="Fitzgerald M."/>
            <person name="Haas B."/>
            <person name="Abouelleil A."/>
            <person name="Alvarado L."/>
            <person name="Arachchi H.M."/>
            <person name="Berlin A."/>
            <person name="Chapman S.B."/>
            <person name="Gearin G."/>
            <person name="Goldberg J."/>
            <person name="Griggs A."/>
            <person name="Gujja S."/>
            <person name="Hansen M."/>
            <person name="Heiman D."/>
            <person name="Howarth C."/>
            <person name="Larimer J."/>
            <person name="Lui A."/>
            <person name="MacDonald P.J.P."/>
            <person name="McCowen C."/>
            <person name="Montmayeur A."/>
            <person name="Murphy C."/>
            <person name="Neiman D."/>
            <person name="Pearson M."/>
            <person name="Priest M."/>
            <person name="Roberts A."/>
            <person name="Saif S."/>
            <person name="Shea T."/>
            <person name="Sisk P."/>
            <person name="Stolte C."/>
            <person name="Sykes S."/>
            <person name="Wortman J."/>
            <person name="Nusbaum C."/>
            <person name="Birren B."/>
        </authorList>
    </citation>
    <scope>NUCLEOTIDE SEQUENCE [LARGE SCALE GENOMIC DNA]</scope>
    <source>
        <strain evidence="1">OTK</strain>
    </source>
</reference>
<name>A0A0F6MQD3_TREDN</name>
<organism evidence="1">
    <name type="scientific">Treponema denticola OTK</name>
    <dbReference type="NCBI Taxonomy" id="999434"/>
    <lineage>
        <taxon>Bacteria</taxon>
        <taxon>Pseudomonadati</taxon>
        <taxon>Spirochaetota</taxon>
        <taxon>Spirochaetia</taxon>
        <taxon>Spirochaetales</taxon>
        <taxon>Treponemataceae</taxon>
        <taxon>Treponema</taxon>
    </lineage>
</organism>